<evidence type="ECO:0000313" key="2">
    <source>
        <dbReference type="Proteomes" id="UP000289758"/>
    </source>
</evidence>
<comment type="caution">
    <text evidence="1">The sequence shown here is derived from an EMBL/GenBank/DDBJ whole genome shotgun (WGS) entry which is preliminary data.</text>
</comment>
<dbReference type="AlphaFoldDB" id="A0A4V1LZN1"/>
<dbReference type="Gene3D" id="3.40.1490.10">
    <property type="entry name" value="Bit1"/>
    <property type="match status" value="1"/>
</dbReference>
<dbReference type="RefSeq" id="WP_129088391.1">
    <property type="nucleotide sequence ID" value="NZ_CP053836.1"/>
</dbReference>
<name>A0A4V1LZN1_9BACT</name>
<dbReference type="SUPFAM" id="SSF102462">
    <property type="entry name" value="Peptidyl-tRNA hydrolase II"/>
    <property type="match status" value="1"/>
</dbReference>
<protein>
    <recommendedName>
        <fullName evidence="3">DUF2000 domain-containing protein</fullName>
    </recommendedName>
</protein>
<proteinExistence type="predicted"/>
<accession>A0A4V1LZN1</accession>
<keyword evidence="2" id="KW-1185">Reference proteome</keyword>
<evidence type="ECO:0000313" key="1">
    <source>
        <dbReference type="EMBL" id="RXK01565.1"/>
    </source>
</evidence>
<sequence>MEFQTKVAIVVAEDLQSWQKLNVVSFLTSGIVGQSPQIIGEIYIDKSGKEYSPLSIQPTIILKTSREKLQTILQRAKSKEITVALYIEDMFATGHDSANRETVRAYKTENLPVVGIGIRAEKKIVDKVTRGAKLHE</sequence>
<dbReference type="Proteomes" id="UP000289758">
    <property type="component" value="Unassembled WGS sequence"/>
</dbReference>
<dbReference type="InterPro" id="IPR018988">
    <property type="entry name" value="DUF2000"/>
</dbReference>
<evidence type="ECO:0008006" key="3">
    <source>
        <dbReference type="Google" id="ProtNLM"/>
    </source>
</evidence>
<organism evidence="1 2">
    <name type="scientific">Halarcobacter ebronensis</name>
    <dbReference type="NCBI Taxonomy" id="1462615"/>
    <lineage>
        <taxon>Bacteria</taxon>
        <taxon>Pseudomonadati</taxon>
        <taxon>Campylobacterota</taxon>
        <taxon>Epsilonproteobacteria</taxon>
        <taxon>Campylobacterales</taxon>
        <taxon>Arcobacteraceae</taxon>
        <taxon>Halarcobacter</taxon>
    </lineage>
</organism>
<dbReference type="OrthoDB" id="1684239at2"/>
<dbReference type="Pfam" id="PF09391">
    <property type="entry name" value="DUF2000"/>
    <property type="match status" value="1"/>
</dbReference>
<reference evidence="1 2" key="1">
    <citation type="submission" date="2017-10" db="EMBL/GenBank/DDBJ databases">
        <title>Genomics of the genus Arcobacter.</title>
        <authorList>
            <person name="Perez-Cataluna A."/>
            <person name="Figueras M.J."/>
        </authorList>
    </citation>
    <scope>NUCLEOTIDE SEQUENCE [LARGE SCALE GENOMIC DNA]</scope>
    <source>
        <strain evidence="1 2">CECT 8441</strain>
    </source>
</reference>
<dbReference type="EMBL" id="PDKK01000022">
    <property type="protein sequence ID" value="RXK01565.1"/>
    <property type="molecule type" value="Genomic_DNA"/>
</dbReference>
<gene>
    <name evidence="1" type="ORF">CRV07_14905</name>
</gene>
<dbReference type="InterPro" id="IPR023476">
    <property type="entry name" value="Pep_tRNA_hydro_II_dom_sf"/>
</dbReference>